<proteinExistence type="predicted"/>
<sequence length="358" mass="38651">MSTKRKDYNCQFCQQPVTGYQAKYRHEKNCTLNPENIKPAEAIPEVKTGERREGEAGITETARSLQQEIDQILEDESGPVQEEPASEPASEPPPGPLPGPTPREMLEKEGPEGLENMIAVMVGRALIDFETRFEETRDSLGGHIQRVVDALDTQMGRLPAIIDSSVGNFMAAKFGQTPAPGGPEGSQPSVTPDGNGKKPEPEVLSPVSKEGARSNAGGQLMQMLAGAGGGEINPLQIFLEFLKVKGGGNINTAIAQFISGQIKPKKGASPDAKYLSRGMGHFMSAVRNKKVDSDSQALSYIAMADEMLKDKNLTGDMRGYFIGMKAGGTAYTAGRDLEAKMERQRSVEQSHELSQDKD</sequence>
<feature type="region of interest" description="Disordered" evidence="1">
    <location>
        <begin position="41"/>
        <end position="107"/>
    </location>
</feature>
<feature type="region of interest" description="Disordered" evidence="1">
    <location>
        <begin position="173"/>
        <end position="213"/>
    </location>
</feature>
<name>A0A0F9R1K6_9ZZZZ</name>
<evidence type="ECO:0000313" key="2">
    <source>
        <dbReference type="EMBL" id="KKN50495.1"/>
    </source>
</evidence>
<accession>A0A0F9R1K6</accession>
<organism evidence="2">
    <name type="scientific">marine sediment metagenome</name>
    <dbReference type="NCBI Taxonomy" id="412755"/>
    <lineage>
        <taxon>unclassified sequences</taxon>
        <taxon>metagenomes</taxon>
        <taxon>ecological metagenomes</taxon>
    </lineage>
</organism>
<protein>
    <submittedName>
        <fullName evidence="2">Uncharacterized protein</fullName>
    </submittedName>
</protein>
<comment type="caution">
    <text evidence="2">The sequence shown here is derived from an EMBL/GenBank/DDBJ whole genome shotgun (WGS) entry which is preliminary data.</text>
</comment>
<reference evidence="2" key="1">
    <citation type="journal article" date="2015" name="Nature">
        <title>Complex archaea that bridge the gap between prokaryotes and eukaryotes.</title>
        <authorList>
            <person name="Spang A."/>
            <person name="Saw J.H."/>
            <person name="Jorgensen S.L."/>
            <person name="Zaremba-Niedzwiedzka K."/>
            <person name="Martijn J."/>
            <person name="Lind A.E."/>
            <person name="van Eijk R."/>
            <person name="Schleper C."/>
            <person name="Guy L."/>
            <person name="Ettema T.J."/>
        </authorList>
    </citation>
    <scope>NUCLEOTIDE SEQUENCE</scope>
</reference>
<feature type="compositionally biased region" description="Pro residues" evidence="1">
    <location>
        <begin position="90"/>
        <end position="101"/>
    </location>
</feature>
<dbReference type="EMBL" id="LAZR01001111">
    <property type="protein sequence ID" value="KKN50495.1"/>
    <property type="molecule type" value="Genomic_DNA"/>
</dbReference>
<evidence type="ECO:0000256" key="1">
    <source>
        <dbReference type="SAM" id="MobiDB-lite"/>
    </source>
</evidence>
<dbReference type="AlphaFoldDB" id="A0A0F9R1K6"/>
<gene>
    <name evidence="2" type="ORF">LCGC14_0632200</name>
</gene>